<evidence type="ECO:0000256" key="1">
    <source>
        <dbReference type="ARBA" id="ARBA00001966"/>
    </source>
</evidence>
<dbReference type="RefSeq" id="WP_066052185.1">
    <property type="nucleotide sequence ID" value="NZ_CP014223.1"/>
</dbReference>
<evidence type="ECO:0000256" key="6">
    <source>
        <dbReference type="ARBA" id="ARBA00023004"/>
    </source>
</evidence>
<dbReference type="GO" id="GO:0051539">
    <property type="term" value="F:4 iron, 4 sulfur cluster binding"/>
    <property type="evidence" value="ECO:0007669"/>
    <property type="project" value="UniProtKB-KW"/>
</dbReference>
<evidence type="ECO:0000313" key="9">
    <source>
        <dbReference type="EMBL" id="AMJ42022.1"/>
    </source>
</evidence>
<dbReference type="GO" id="GO:0046872">
    <property type="term" value="F:metal ion binding"/>
    <property type="evidence" value="ECO:0007669"/>
    <property type="project" value="UniProtKB-KW"/>
</dbReference>
<dbReference type="KEGG" id="cpro:CPRO_24590"/>
<dbReference type="Proteomes" id="UP000184204">
    <property type="component" value="Unassembled WGS sequence"/>
</dbReference>
<evidence type="ECO:0000256" key="5">
    <source>
        <dbReference type="ARBA" id="ARBA00023002"/>
    </source>
</evidence>
<dbReference type="InterPro" id="IPR013785">
    <property type="entry name" value="Aldolase_TIM"/>
</dbReference>
<gene>
    <name evidence="9" type="primary">moaA_2</name>
    <name evidence="9" type="ORF">CPRO_24590</name>
    <name evidence="10" type="ORF">SAMN02745151_02933</name>
</gene>
<dbReference type="InterPro" id="IPR007197">
    <property type="entry name" value="rSAM"/>
</dbReference>
<keyword evidence="11" id="KW-1185">Reference proteome</keyword>
<reference evidence="11" key="2">
    <citation type="submission" date="2016-01" db="EMBL/GenBank/DDBJ databases">
        <authorList>
            <person name="Poehlein A."/>
            <person name="Schlien K."/>
            <person name="Gottschalk G."/>
            <person name="Buckel W."/>
            <person name="Daniel R."/>
        </authorList>
    </citation>
    <scope>NUCLEOTIDE SEQUENCE [LARGE SCALE GENOMIC DNA]</scope>
    <source>
        <strain evidence="11">X2</strain>
    </source>
</reference>
<evidence type="ECO:0000259" key="8">
    <source>
        <dbReference type="PROSITE" id="PS51918"/>
    </source>
</evidence>
<keyword evidence="7" id="KW-0411">Iron-sulfur</keyword>
<dbReference type="Gene3D" id="3.20.20.70">
    <property type="entry name" value="Aldolase class I"/>
    <property type="match status" value="1"/>
</dbReference>
<keyword evidence="4" id="KW-0479">Metal-binding</keyword>
<dbReference type="InterPro" id="IPR050377">
    <property type="entry name" value="Radical_SAM_PqqE_MftC-like"/>
</dbReference>
<keyword evidence="6" id="KW-0408">Iron</keyword>
<dbReference type="InterPro" id="IPR023885">
    <property type="entry name" value="4Fe4S-binding_SPASM_dom"/>
</dbReference>
<organism evidence="10 12">
    <name type="scientific">Anaerotignum propionicum DSM 1682</name>
    <dbReference type="NCBI Taxonomy" id="991789"/>
    <lineage>
        <taxon>Bacteria</taxon>
        <taxon>Bacillati</taxon>
        <taxon>Bacillota</taxon>
        <taxon>Clostridia</taxon>
        <taxon>Lachnospirales</taxon>
        <taxon>Anaerotignaceae</taxon>
        <taxon>Anaerotignum</taxon>
    </lineage>
</organism>
<dbReference type="PANTHER" id="PTHR11228:SF7">
    <property type="entry name" value="PQQA PEPTIDE CYCLASE"/>
    <property type="match status" value="1"/>
</dbReference>
<dbReference type="AlphaFoldDB" id="A0A120MKE3"/>
<accession>A0A120MKE3</accession>
<protein>
    <submittedName>
        <fullName evidence="9">Cyclic pyranopterin monophosphate synthase</fullName>
    </submittedName>
    <submittedName>
        <fullName evidence="10">Radical SAM additional 4Fe4S-binding SPASM domain-containing protein</fullName>
    </submittedName>
</protein>
<keyword evidence="2" id="KW-0004">4Fe-4S</keyword>
<evidence type="ECO:0000256" key="7">
    <source>
        <dbReference type="ARBA" id="ARBA00023014"/>
    </source>
</evidence>
<keyword evidence="5" id="KW-0560">Oxidoreductase</keyword>
<dbReference type="GO" id="GO:0016491">
    <property type="term" value="F:oxidoreductase activity"/>
    <property type="evidence" value="ECO:0007669"/>
    <property type="project" value="UniProtKB-KW"/>
</dbReference>
<evidence type="ECO:0000256" key="4">
    <source>
        <dbReference type="ARBA" id="ARBA00022723"/>
    </source>
</evidence>
<proteinExistence type="predicted"/>
<dbReference type="PANTHER" id="PTHR11228">
    <property type="entry name" value="RADICAL SAM DOMAIN PROTEIN"/>
    <property type="match status" value="1"/>
</dbReference>
<dbReference type="InterPro" id="IPR000385">
    <property type="entry name" value="MoaA_NifB_PqqE_Fe-S-bd_CS"/>
</dbReference>
<evidence type="ECO:0000313" key="12">
    <source>
        <dbReference type="Proteomes" id="UP000184204"/>
    </source>
</evidence>
<reference evidence="12" key="3">
    <citation type="submission" date="2016-11" db="EMBL/GenBank/DDBJ databases">
        <authorList>
            <person name="Jaros S."/>
            <person name="Januszkiewicz K."/>
            <person name="Wedrychowicz H."/>
        </authorList>
    </citation>
    <scope>NUCLEOTIDE SEQUENCE [LARGE SCALE GENOMIC DNA]</scope>
    <source>
        <strain evidence="12">DSM 1682</strain>
    </source>
</reference>
<sequence>MNNFSRVYIEITNMCNLSCSFCIGNVRPPRFMSTDEFAHVIQQVKPFTKHIYLHILGEPLLHPQLEELLSVAYRFDMHVNITTNGTLLAKCQEILLNAPVLRKVSVSLHSMEPGSPYCNEDYLRDVALFVTAATEKGIFCELRMWNLGSEDIDNVAIFTPLCSLLGLGHTAQEEARSKICESGNTTLAPRLFLGKAARFTWPSMDEVPTEQPIFCHGLRSQIGVLSDGTVVPCCLDSRGDIALGNIFHAPLAEILSGERARALYDGFSVRQPSEELCRRCGYAKRF</sequence>
<dbReference type="SFLD" id="SFLDG01067">
    <property type="entry name" value="SPASM/twitch_domain_containing"/>
    <property type="match status" value="1"/>
</dbReference>
<dbReference type="CDD" id="cd21122">
    <property type="entry name" value="SPASM_rSAM"/>
    <property type="match status" value="1"/>
</dbReference>
<dbReference type="InterPro" id="IPR058240">
    <property type="entry name" value="rSAM_sf"/>
</dbReference>
<reference evidence="10" key="4">
    <citation type="submission" date="2016-11" db="EMBL/GenBank/DDBJ databases">
        <authorList>
            <person name="Varghese N."/>
            <person name="Submissions S."/>
        </authorList>
    </citation>
    <scope>NUCLEOTIDE SEQUENCE</scope>
    <source>
        <strain evidence="10">DSM 1682</strain>
    </source>
</reference>
<comment type="cofactor">
    <cofactor evidence="1">
        <name>[4Fe-4S] cluster</name>
        <dbReference type="ChEBI" id="CHEBI:49883"/>
    </cofactor>
</comment>
<evidence type="ECO:0000256" key="2">
    <source>
        <dbReference type="ARBA" id="ARBA00022485"/>
    </source>
</evidence>
<dbReference type="Proteomes" id="UP000068026">
    <property type="component" value="Chromosome"/>
</dbReference>
<reference evidence="9 11" key="1">
    <citation type="journal article" date="2016" name="Genome Announc.">
        <title>Complete Genome Sequence of the Amino Acid-Fermenting Clostridium propionicum X2 (DSM 1682).</title>
        <authorList>
            <person name="Poehlein A."/>
            <person name="Schlien K."/>
            <person name="Chowdhury N.P."/>
            <person name="Gottschalk G."/>
            <person name="Buckel W."/>
            <person name="Daniel R."/>
        </authorList>
    </citation>
    <scope>NUCLEOTIDE SEQUENCE [LARGE SCALE GENOMIC DNA]</scope>
    <source>
        <strain evidence="9 11">X2</strain>
    </source>
</reference>
<dbReference type="Pfam" id="PF04055">
    <property type="entry name" value="Radical_SAM"/>
    <property type="match status" value="1"/>
</dbReference>
<dbReference type="PROSITE" id="PS51918">
    <property type="entry name" value="RADICAL_SAM"/>
    <property type="match status" value="1"/>
</dbReference>
<dbReference type="EMBL" id="FQUA01000021">
    <property type="protein sequence ID" value="SHF14923.1"/>
    <property type="molecule type" value="Genomic_DNA"/>
</dbReference>
<evidence type="ECO:0000313" key="10">
    <source>
        <dbReference type="EMBL" id="SHF14923.1"/>
    </source>
</evidence>
<dbReference type="CDD" id="cd01335">
    <property type="entry name" value="Radical_SAM"/>
    <property type="match status" value="1"/>
</dbReference>
<dbReference type="EMBL" id="CP014223">
    <property type="protein sequence ID" value="AMJ42022.1"/>
    <property type="molecule type" value="Genomic_DNA"/>
</dbReference>
<dbReference type="Pfam" id="PF13186">
    <property type="entry name" value="SPASM"/>
    <property type="match status" value="1"/>
</dbReference>
<feature type="domain" description="Radical SAM core" evidence="8">
    <location>
        <begin position="1"/>
        <end position="196"/>
    </location>
</feature>
<name>A0A120MKE3_ANAPI</name>
<keyword evidence="3" id="KW-0949">S-adenosyl-L-methionine</keyword>
<evidence type="ECO:0000313" key="11">
    <source>
        <dbReference type="Proteomes" id="UP000068026"/>
    </source>
</evidence>
<dbReference type="OrthoDB" id="9805809at2"/>
<evidence type="ECO:0000256" key="3">
    <source>
        <dbReference type="ARBA" id="ARBA00022691"/>
    </source>
</evidence>
<dbReference type="PROSITE" id="PS01305">
    <property type="entry name" value="MOAA_NIFB_PQQE"/>
    <property type="match status" value="1"/>
</dbReference>
<dbReference type="SUPFAM" id="SSF102114">
    <property type="entry name" value="Radical SAM enzymes"/>
    <property type="match status" value="1"/>
</dbReference>
<dbReference type="SFLD" id="SFLDS00029">
    <property type="entry name" value="Radical_SAM"/>
    <property type="match status" value="1"/>
</dbReference>